<dbReference type="InterPro" id="IPR007607">
    <property type="entry name" value="BacA/B"/>
</dbReference>
<keyword evidence="4" id="KW-1185">Reference proteome</keyword>
<evidence type="ECO:0000313" key="4">
    <source>
        <dbReference type="Proteomes" id="UP000198654"/>
    </source>
</evidence>
<evidence type="ECO:0000259" key="1">
    <source>
        <dbReference type="Pfam" id="PF14341"/>
    </source>
</evidence>
<dbReference type="InterPro" id="IPR025746">
    <property type="entry name" value="PilX_N_dom"/>
</dbReference>
<dbReference type="RefSeq" id="WP_089730457.1">
    <property type="nucleotide sequence ID" value="NZ_FNGI01000012.1"/>
</dbReference>
<name>A0A1G9QL62_9GAMM</name>
<protein>
    <submittedName>
        <fullName evidence="3">Polymer-forming protein</fullName>
    </submittedName>
</protein>
<dbReference type="AlphaFoldDB" id="A0A1G9QL62"/>
<feature type="domain" description="Type 4 fimbrial biogenesis protein PilX N-terminal" evidence="1">
    <location>
        <begin position="7"/>
        <end position="55"/>
    </location>
</feature>
<evidence type="ECO:0000313" key="3">
    <source>
        <dbReference type="EMBL" id="SDM11742.1"/>
    </source>
</evidence>
<sequence length="560" mass="57957">MKKTQCGAALVVSLVLLTIALMLGVSSMQSSLMDERLASNYRAATQAQMAAEAGISEFVIDGGFSNIENNFEDIDVPGPDDYLNFHTYVSGKEYGSGKADYTIRYAKNSDGNLVVESEGHYGAKGRQAKSTTMGVFALSDTTQPYLGLMTCEGISLSGSSRIDSYDSRKGPYGGSNAWGSEAVVGTQVAGSPIVLTGSSPIYGRVQATGDLRLSGSSSIHGDVTANGDISFEGYSQINGSVATQGSIDINGMVYGDVRAADDIRLSWGSRIQGDATAENIDTPSSNRDNFITGTAREVEGGASVSGVEALGSASGCGDAGVMAYYDDNFADVASACHGNSKKGCELKVSGNSSVMLTAKGLSGDGPHKDSDYRVETRSVNGRDLSVVRFDSLKLGGSADFVVGEPSNPVDMVIIVDDSISMGGAADFKISQGSTLQIVARGELDVGSGIVVGDEKPSKVVDGEVVPILSLISTYHDDNRGKDGVQIGGAAKFYGQVIAPFSKVSVGGSGGLYGAINAREAEISGAGGFHYDESFGEMPALAGGGNENGGLKLIKMYETDN</sequence>
<dbReference type="Pfam" id="PF14341">
    <property type="entry name" value="PilX_N"/>
    <property type="match status" value="1"/>
</dbReference>
<evidence type="ECO:0000259" key="2">
    <source>
        <dbReference type="Pfam" id="PF23981"/>
    </source>
</evidence>
<dbReference type="EMBL" id="FNGI01000012">
    <property type="protein sequence ID" value="SDM11742.1"/>
    <property type="molecule type" value="Genomic_DNA"/>
</dbReference>
<proteinExistence type="predicted"/>
<dbReference type="OrthoDB" id="6145642at2"/>
<dbReference type="Proteomes" id="UP000198654">
    <property type="component" value="Unassembled WGS sequence"/>
</dbReference>
<dbReference type="Pfam" id="PF04519">
    <property type="entry name" value="Bactofilin"/>
    <property type="match status" value="1"/>
</dbReference>
<dbReference type="Pfam" id="PF23981">
    <property type="entry name" value="DUF7305"/>
    <property type="match status" value="1"/>
</dbReference>
<dbReference type="STRING" id="119000.SAMN05661010_03388"/>
<gene>
    <name evidence="3" type="ORF">SAMN05661010_03388</name>
</gene>
<accession>A0A1G9QL62</accession>
<dbReference type="InterPro" id="IPR055729">
    <property type="entry name" value="DUF7305"/>
</dbReference>
<feature type="domain" description="DUF7305" evidence="2">
    <location>
        <begin position="410"/>
        <end position="534"/>
    </location>
</feature>
<reference evidence="3 4" key="1">
    <citation type="submission" date="2016-10" db="EMBL/GenBank/DDBJ databases">
        <authorList>
            <person name="de Groot N.N."/>
        </authorList>
    </citation>
    <scope>NUCLEOTIDE SEQUENCE [LARGE SCALE GENOMIC DNA]</scope>
    <source>
        <strain evidence="3 4">DSM 14789</strain>
    </source>
</reference>
<organism evidence="3 4">
    <name type="scientific">Modicisalibacter muralis</name>
    <dbReference type="NCBI Taxonomy" id="119000"/>
    <lineage>
        <taxon>Bacteria</taxon>
        <taxon>Pseudomonadati</taxon>
        <taxon>Pseudomonadota</taxon>
        <taxon>Gammaproteobacteria</taxon>
        <taxon>Oceanospirillales</taxon>
        <taxon>Halomonadaceae</taxon>
        <taxon>Modicisalibacter</taxon>
    </lineage>
</organism>